<evidence type="ECO:0000259" key="1">
    <source>
        <dbReference type="Pfam" id="PF06605"/>
    </source>
</evidence>
<feature type="domain" description="Tail spike" evidence="1">
    <location>
        <begin position="161"/>
        <end position="380"/>
    </location>
</feature>
<accession>A0A8S5N4Q1</accession>
<evidence type="ECO:0000313" key="2">
    <source>
        <dbReference type="EMBL" id="DAD89669.1"/>
    </source>
</evidence>
<proteinExistence type="predicted"/>
<organism evidence="2">
    <name type="scientific">Caudovirales sp. ctXjW8</name>
    <dbReference type="NCBI Taxonomy" id="2826779"/>
    <lineage>
        <taxon>Viruses</taxon>
        <taxon>Duplodnaviria</taxon>
        <taxon>Heunggongvirae</taxon>
        <taxon>Uroviricota</taxon>
        <taxon>Caudoviricetes</taxon>
    </lineage>
</organism>
<dbReference type="EMBL" id="BK015067">
    <property type="protein sequence ID" value="DAD89669.1"/>
    <property type="molecule type" value="Genomic_DNA"/>
</dbReference>
<sequence length="654" mass="73874">MARTHPQYSNLQKMSTCITVEQSDFDANGNESTPKEIWRGRVLSHEADWYNRRAVYCEGALSYFNDSAITPFNYEGKLAQFLQHLISAHNQQCGEMRMKRFELGTVTAALGNLVVHYGDMDAYGVGEDYGSTWDIIDKMVLKVYGGYAYCTYNPATGCNVLNYCDQAFEADRLVNQTIEYGVNLLDFTEKTDTNSMFTRVYPTGNKHTVTRTEWVWKILWWGKKQEVADHEERYSIKDTTAEAIEKYKPEGYSYRLYKDDGDCNWIQNDAAVAKFGVISKVADYDADDPDTLFGAAVQDLQKNSLMTMSYTVKAVDLVDAGNVGFDKDRLTFASYAHIISKPHSIDVVMLCTKLVEPLDDPSKKEFTFGMTRQTLTDRQVANLGRTNLLEEQTSTSEKYSGNIYKLVDKYQKENKAGIEEAAKTATNYLTFDKTTGLKVGHESLAGKYVQISNDGIVVTDGNSRVNVKSGSISITDGNGSCTIDSGKITFYGIRNMDITPSGLKFGSYINIPSNPGYLAIPFDSKNCNYVWLMFESSGTYYKEHFWKPTESYTQRVGTAYAVIPVTGQPVTLSFPWNTLQRRDVAVFDNEIRIYQGYRRYLQYTLNDYFPANSNGITITFKLQMDSLSSQTTNISDSWEVDDSVCIPTKVFGFM</sequence>
<name>A0A8S5N4Q1_9CAUD</name>
<reference evidence="2" key="1">
    <citation type="journal article" date="2021" name="Proc. Natl. Acad. Sci. U.S.A.">
        <title>A Catalog of Tens of Thousands of Viruses from Human Metagenomes Reveals Hidden Associations with Chronic Diseases.</title>
        <authorList>
            <person name="Tisza M.J."/>
            <person name="Buck C.B."/>
        </authorList>
    </citation>
    <scope>NUCLEOTIDE SEQUENCE</scope>
    <source>
        <strain evidence="2">CtXjW8</strain>
    </source>
</reference>
<dbReference type="Pfam" id="PF06605">
    <property type="entry name" value="Prophage_tail"/>
    <property type="match status" value="1"/>
</dbReference>
<protein>
    <submittedName>
        <fullName evidence="2">Endopeptidase tail</fullName>
    </submittedName>
</protein>
<dbReference type="InterPro" id="IPR010572">
    <property type="entry name" value="Tail_dom"/>
</dbReference>